<feature type="region of interest" description="Disordered" evidence="12">
    <location>
        <begin position="263"/>
        <end position="298"/>
    </location>
</feature>
<organism evidence="13 14">
    <name type="scientific">Diaphorina citri</name>
    <name type="common">Asian citrus psyllid</name>
    <dbReference type="NCBI Taxonomy" id="121845"/>
    <lineage>
        <taxon>Eukaryota</taxon>
        <taxon>Metazoa</taxon>
        <taxon>Ecdysozoa</taxon>
        <taxon>Arthropoda</taxon>
        <taxon>Hexapoda</taxon>
        <taxon>Insecta</taxon>
        <taxon>Pterygota</taxon>
        <taxon>Neoptera</taxon>
        <taxon>Paraneoptera</taxon>
        <taxon>Hemiptera</taxon>
        <taxon>Sternorrhyncha</taxon>
        <taxon>Psylloidea</taxon>
        <taxon>Psyllidae</taxon>
        <taxon>Diaphorininae</taxon>
        <taxon>Diaphorina</taxon>
    </lineage>
</organism>
<reference evidence="14" key="1">
    <citation type="submission" date="2025-08" db="UniProtKB">
        <authorList>
            <consortium name="RefSeq"/>
        </authorList>
    </citation>
    <scope>IDENTIFICATION</scope>
</reference>
<dbReference type="InterPro" id="IPR027417">
    <property type="entry name" value="P-loop_NTPase"/>
</dbReference>
<comment type="subcellular location">
    <subcellularLocation>
        <location evidence="1 11">Cytoplasm</location>
        <location evidence="1 11">Cytoskeleton</location>
    </subcellularLocation>
</comment>
<keyword evidence="4 11" id="KW-0963">Cytoplasm</keyword>
<evidence type="ECO:0000256" key="10">
    <source>
        <dbReference type="ARBA" id="ARBA00023212"/>
    </source>
</evidence>
<dbReference type="GO" id="GO:0005524">
    <property type="term" value="F:ATP binding"/>
    <property type="evidence" value="ECO:0007669"/>
    <property type="project" value="UniProtKB-KW"/>
</dbReference>
<dbReference type="GO" id="GO:0005874">
    <property type="term" value="C:microtubule"/>
    <property type="evidence" value="ECO:0007669"/>
    <property type="project" value="UniProtKB-KW"/>
</dbReference>
<dbReference type="SUPFAM" id="SSF52540">
    <property type="entry name" value="P-loop containing nucleoside triphosphate hydrolases"/>
    <property type="match status" value="1"/>
</dbReference>
<dbReference type="Proteomes" id="UP000079169">
    <property type="component" value="Unplaced"/>
</dbReference>
<keyword evidence="7 11" id="KW-0067">ATP-binding</keyword>
<evidence type="ECO:0000256" key="4">
    <source>
        <dbReference type="ARBA" id="ARBA00022490"/>
    </source>
</evidence>
<dbReference type="PaxDb" id="121845-A0A3Q0ITE3"/>
<accession>A0A3Q0ITE3</accession>
<protein>
    <recommendedName>
        <fullName evidence="11">Dynein light intermediate chain</fullName>
    </recommendedName>
</protein>
<comment type="similarity">
    <text evidence="2 11">Belongs to the dynein light intermediate chain family.</text>
</comment>
<evidence type="ECO:0000256" key="9">
    <source>
        <dbReference type="ARBA" id="ARBA00023175"/>
    </source>
</evidence>
<dbReference type="Pfam" id="PF05783">
    <property type="entry name" value="DLIC"/>
    <property type="match status" value="1"/>
</dbReference>
<dbReference type="GO" id="GO:0007018">
    <property type="term" value="P:microtubule-based movement"/>
    <property type="evidence" value="ECO:0007669"/>
    <property type="project" value="InterPro"/>
</dbReference>
<dbReference type="KEGG" id="dci:103509382"/>
<evidence type="ECO:0000313" key="14">
    <source>
        <dbReference type="RefSeq" id="XP_026679536.1"/>
    </source>
</evidence>
<dbReference type="InterPro" id="IPR022780">
    <property type="entry name" value="Dynein_light_int_chain"/>
</dbReference>
<evidence type="ECO:0000256" key="8">
    <source>
        <dbReference type="ARBA" id="ARBA00023017"/>
    </source>
</evidence>
<evidence type="ECO:0000256" key="6">
    <source>
        <dbReference type="ARBA" id="ARBA00022741"/>
    </source>
</evidence>
<evidence type="ECO:0000256" key="11">
    <source>
        <dbReference type="RuleBase" id="RU366047"/>
    </source>
</evidence>
<proteinExistence type="inferred from homology"/>
<dbReference type="GO" id="GO:0005813">
    <property type="term" value="C:centrosome"/>
    <property type="evidence" value="ECO:0007669"/>
    <property type="project" value="TreeGrafter"/>
</dbReference>
<evidence type="ECO:0000256" key="12">
    <source>
        <dbReference type="SAM" id="MobiDB-lite"/>
    </source>
</evidence>
<dbReference type="PANTHER" id="PTHR12688">
    <property type="entry name" value="DYNEIN LIGHT INTERMEDIATE CHAIN"/>
    <property type="match status" value="1"/>
</dbReference>
<comment type="function">
    <text evidence="11">Acts as one of several non-catalytic accessory components of the cytoplasmic dynein 1 complex that are thought to be involved in linking dynein to cargos and to adapter proteins that regulate dynein function. Cytoplasmic dynein 1 acts as a motor for the intracellular retrograde motility of vesicles and organelles along microtubules. May play a role in binding dynein to membranous organelles or chromosomes.</text>
</comment>
<keyword evidence="13" id="KW-1185">Reference proteome</keyword>
<evidence type="ECO:0000256" key="1">
    <source>
        <dbReference type="ARBA" id="ARBA00004245"/>
    </source>
</evidence>
<evidence type="ECO:0000256" key="3">
    <source>
        <dbReference type="ARBA" id="ARBA00022448"/>
    </source>
</evidence>
<evidence type="ECO:0000256" key="2">
    <source>
        <dbReference type="ARBA" id="ARBA00006831"/>
    </source>
</evidence>
<keyword evidence="5 11" id="KW-0493">Microtubule</keyword>
<sequence length="344" mass="39173">MVMLVVSMTTPWNIIDELHNWASVLQDHIDSLNIGAHDYQELTQRSIKRWYEYVDQGDDLDGDNSLPNRRISRNYEEEQGLPLGEGILERNLGVDIVVVVTKTDYMSTLEKDFYYKEEHFDFVQQYIRKFCLKFGAGLFYTSAKEDKNCDLLYKYLAHRLYGFPFRTSALIVEKDAVLIPSGWDNMKKIGILYENMQSIKPDDYYTDVITKPIVRKPISREQDTLVEDEQSFLARQLALLQQNPAANPTTRQDNSLPQIRTPVGVQKTGDRRLSNSPAMQGGGANSPKKMIDPTKVGATTPGGEGVLASFFNSLLLKKTAQSPLSKSNEQFSHQINSYQMAFHP</sequence>
<dbReference type="InterPro" id="IPR008467">
    <property type="entry name" value="Dynein1_light_intermed_chain"/>
</dbReference>
<comment type="subunit">
    <text evidence="11">Homodimer. The cytoplasmic dynein 1 complex consists of two catalytic heavy chains (HCs) and a number of non-catalytic subunits presented by intermediate chains (ICs).</text>
</comment>
<gene>
    <name evidence="14" type="primary">LOC103509382</name>
</gene>
<evidence type="ECO:0000256" key="7">
    <source>
        <dbReference type="ARBA" id="ARBA00022840"/>
    </source>
</evidence>
<dbReference type="RefSeq" id="XP_026679536.1">
    <property type="nucleotide sequence ID" value="XM_026823735.1"/>
</dbReference>
<dbReference type="GeneID" id="103509382"/>
<dbReference type="GO" id="GO:0045504">
    <property type="term" value="F:dynein heavy chain binding"/>
    <property type="evidence" value="ECO:0007669"/>
    <property type="project" value="TreeGrafter"/>
</dbReference>
<dbReference type="AlphaFoldDB" id="A0A3Q0ITE3"/>
<evidence type="ECO:0000256" key="5">
    <source>
        <dbReference type="ARBA" id="ARBA00022701"/>
    </source>
</evidence>
<keyword evidence="3 11" id="KW-0813">Transport</keyword>
<keyword evidence="8 11" id="KW-0243">Dynein</keyword>
<dbReference type="PANTHER" id="PTHR12688:SF0">
    <property type="entry name" value="DYNEIN LIGHT INTERMEDIATE CHAIN"/>
    <property type="match status" value="1"/>
</dbReference>
<dbReference type="Gene3D" id="3.40.50.300">
    <property type="entry name" value="P-loop containing nucleotide triphosphate hydrolases"/>
    <property type="match status" value="1"/>
</dbReference>
<dbReference type="GO" id="GO:0005868">
    <property type="term" value="C:cytoplasmic dynein complex"/>
    <property type="evidence" value="ECO:0007669"/>
    <property type="project" value="UniProtKB-UniRule"/>
</dbReference>
<name>A0A3Q0ITE3_DIACI</name>
<dbReference type="STRING" id="121845.A0A3Q0ITE3"/>
<dbReference type="GO" id="GO:0000226">
    <property type="term" value="P:microtubule cytoskeleton organization"/>
    <property type="evidence" value="ECO:0007669"/>
    <property type="project" value="TreeGrafter"/>
</dbReference>
<keyword evidence="10 11" id="KW-0206">Cytoskeleton</keyword>
<evidence type="ECO:0000313" key="13">
    <source>
        <dbReference type="Proteomes" id="UP000079169"/>
    </source>
</evidence>
<keyword evidence="9 11" id="KW-0505">Motor protein</keyword>
<keyword evidence="6 11" id="KW-0547">Nucleotide-binding</keyword>